<evidence type="ECO:0000256" key="2">
    <source>
        <dbReference type="SAM" id="SignalP"/>
    </source>
</evidence>
<feature type="signal peptide" evidence="2">
    <location>
        <begin position="1"/>
        <end position="27"/>
    </location>
</feature>
<accession>A0A2M7TZQ3</accession>
<feature type="compositionally biased region" description="Basic and acidic residues" evidence="1">
    <location>
        <begin position="789"/>
        <end position="802"/>
    </location>
</feature>
<reference evidence="4" key="1">
    <citation type="submission" date="2017-09" db="EMBL/GenBank/DDBJ databases">
        <title>Depth-based differentiation of microbial function through sediment-hosted aquifers and enrichment of novel symbionts in the deep terrestrial subsurface.</title>
        <authorList>
            <person name="Probst A.J."/>
            <person name="Ladd B."/>
            <person name="Jarett J.K."/>
            <person name="Geller-Mcgrath D.E."/>
            <person name="Sieber C.M.K."/>
            <person name="Emerson J.B."/>
            <person name="Anantharaman K."/>
            <person name="Thomas B.C."/>
            <person name="Malmstrom R."/>
            <person name="Stieglmeier M."/>
            <person name="Klingl A."/>
            <person name="Woyke T."/>
            <person name="Ryan C.M."/>
            <person name="Banfield J.F."/>
        </authorList>
    </citation>
    <scope>NUCLEOTIDE SEQUENCE [LARGE SCALE GENOMIC DNA]</scope>
</reference>
<comment type="caution">
    <text evidence="3">The sequence shown here is derived from an EMBL/GenBank/DDBJ whole genome shotgun (WGS) entry which is preliminary data.</text>
</comment>
<dbReference type="AlphaFoldDB" id="A0A2M7TZQ3"/>
<evidence type="ECO:0000256" key="1">
    <source>
        <dbReference type="SAM" id="MobiDB-lite"/>
    </source>
</evidence>
<proteinExistence type="predicted"/>
<dbReference type="EMBL" id="PFOB01000027">
    <property type="protein sequence ID" value="PIZ63299.1"/>
    <property type="molecule type" value="Genomic_DNA"/>
</dbReference>
<gene>
    <name evidence="3" type="ORF">COY16_02400</name>
</gene>
<dbReference type="SUPFAM" id="SSF103647">
    <property type="entry name" value="TSP type-3 repeat"/>
    <property type="match status" value="1"/>
</dbReference>
<feature type="region of interest" description="Disordered" evidence="1">
    <location>
        <begin position="774"/>
        <end position="813"/>
    </location>
</feature>
<protein>
    <submittedName>
        <fullName evidence="3">Uncharacterized protein</fullName>
    </submittedName>
</protein>
<feature type="chain" id="PRO_5014753654" evidence="2">
    <location>
        <begin position="28"/>
        <end position="859"/>
    </location>
</feature>
<dbReference type="Gene3D" id="4.10.1080.10">
    <property type="entry name" value="TSP type-3 repeat"/>
    <property type="match status" value="1"/>
</dbReference>
<dbReference type="GO" id="GO:0005509">
    <property type="term" value="F:calcium ion binding"/>
    <property type="evidence" value="ECO:0007669"/>
    <property type="project" value="InterPro"/>
</dbReference>
<name>A0A2M7TZQ3_9BACT</name>
<keyword evidence="2" id="KW-0732">Signal</keyword>
<organism evidence="3 4">
    <name type="scientific">Candidatus Roizmanbacteria bacterium CG_4_10_14_0_2_um_filter_39_13</name>
    <dbReference type="NCBI Taxonomy" id="1974825"/>
    <lineage>
        <taxon>Bacteria</taxon>
        <taxon>Candidatus Roizmaniibacteriota</taxon>
    </lineage>
</organism>
<evidence type="ECO:0000313" key="3">
    <source>
        <dbReference type="EMBL" id="PIZ63299.1"/>
    </source>
</evidence>
<evidence type="ECO:0000313" key="4">
    <source>
        <dbReference type="Proteomes" id="UP000228503"/>
    </source>
</evidence>
<sequence>MNKRLKFLNWLVVLSILITLLPQGVWAQDSTPNPADNPVITIDPEGWVDAGEMFPETARSAAIQTVEGPALLAPTENLLVPNAAKQPSVGIQARSIDGTDEALVQECYWANRLDPDYDPAPSGWDVIQDGSAPTGSKHLKMSRQNYSSIPQQWDVGADASQMYVRISHRGSGTYTGATAASFAIYQNQARYRVNIAWLGIGELTSQWQTKDMKLSQVYFNPGDLSFETNSIDPSLKLEVDQVGLIWCREKVDPEIAVPTVIPITDQTNPGDVMIPILAGTIFWRVDSAWPIYSENGFASLEHLINNGCGGECFSSRFLPGSNPHAKELSTLYGRGTFLSPYLQWVKDYGKDFVAHRGFDVTKAQESVDLMNGKLNNPNMGQQLNPKRAENYRELVKWTMDKINLWNTKIKGNPILEKAVNSKVIYGLEMKASEVSQTFRNGTELYSKNPIDPSRIRVLIFEAGEDEKFITDTYRQALRRGAPLSSLRVLVGEVDVTMRVWTRFALSRVGELKRILPPIISYGSGVMSGISTAARMIPGLAAETAGVVVVSAAEAAFIVGVGDAGWKTYKYLQLEDWESSLSWSQYTCIQHGFTRILVEYGGTPWCVDSTWIESSIDSNYQPFRVKIPEHEFTARRYSDGKRVFYKHPAVESYWEMRVYETRSDGVVLEKKVNGGSVLIDIPYDENGHGLYTVLYDDPDGGLMTMTFEVVLIGPHESGNGFKFGISYLETQSPEDYGGCIGYSPSRPVGAECFFGTIPGLDYNLYPDLDRDLVATGSERADPNGDGNPSDARDTDGDGVADYRDSDDDGDGVPTVLEVDINHDGQYDWVDTDRDGVQDYLDRDSWPPHVKRVFLPAVSGK</sequence>
<dbReference type="InterPro" id="IPR028974">
    <property type="entry name" value="TSP_type-3_rpt"/>
</dbReference>
<dbReference type="Proteomes" id="UP000228503">
    <property type="component" value="Unassembled WGS sequence"/>
</dbReference>